<feature type="transmembrane region" description="Helical" evidence="1">
    <location>
        <begin position="37"/>
        <end position="55"/>
    </location>
</feature>
<feature type="transmembrane region" description="Helical" evidence="1">
    <location>
        <begin position="62"/>
        <end position="84"/>
    </location>
</feature>
<keyword evidence="3" id="KW-1185">Reference proteome</keyword>
<keyword evidence="1" id="KW-1133">Transmembrane helix</keyword>
<dbReference type="HOGENOM" id="CLU_095650_0_0_11"/>
<keyword evidence="1" id="KW-0812">Transmembrane</keyword>
<name>A6WD78_KINRD</name>
<organism evidence="2 3">
    <name type="scientific">Kineococcus radiotolerans (strain ATCC BAA-149 / DSM 14245 / SRS30216)</name>
    <dbReference type="NCBI Taxonomy" id="266940"/>
    <lineage>
        <taxon>Bacteria</taxon>
        <taxon>Bacillati</taxon>
        <taxon>Actinomycetota</taxon>
        <taxon>Actinomycetes</taxon>
        <taxon>Kineosporiales</taxon>
        <taxon>Kineosporiaceae</taxon>
        <taxon>Kineococcus</taxon>
    </lineage>
</organism>
<keyword evidence="1" id="KW-0472">Membrane</keyword>
<protein>
    <submittedName>
        <fullName evidence="2">Uncharacterized protein</fullName>
    </submittedName>
</protein>
<dbReference type="EMBL" id="CP000750">
    <property type="protein sequence ID" value="ABS04767.1"/>
    <property type="molecule type" value="Genomic_DNA"/>
</dbReference>
<gene>
    <name evidence="2" type="ordered locus">Krad_3303</name>
</gene>
<accession>A6WD78</accession>
<evidence type="ECO:0000313" key="2">
    <source>
        <dbReference type="EMBL" id="ABS04767.1"/>
    </source>
</evidence>
<dbReference type="STRING" id="266940.Krad_3303"/>
<feature type="transmembrane region" description="Helical" evidence="1">
    <location>
        <begin position="96"/>
        <end position="112"/>
    </location>
</feature>
<dbReference type="KEGG" id="kra:Krad_3303"/>
<dbReference type="Proteomes" id="UP000001116">
    <property type="component" value="Chromosome"/>
</dbReference>
<sequence length="183" mass="18278">MPSSRPPVVLALATGFGALNAALDLSSSPGARFGGSLLNAGWAWAGLAVLTGALVRTPRRAAAAGWLATSAALLAFALADALLRAVPPAATLRGDATWWAASLLVCPVLGFLGSRVRDPGPLGLLARLLVPLGAALEALVLPPGPAGDPVAVAARAATWLLAAAGALAALRHRAREDPARAGR</sequence>
<proteinExistence type="predicted"/>
<reference evidence="3" key="1">
    <citation type="journal article" date="2008" name="PLoS ONE">
        <title>Survival in nuclear waste, extreme resistance, and potential applications gleaned from the genome sequence of Kineococcus radiotolerans SRS30216.</title>
        <authorList>
            <person name="Bagwell C.E."/>
            <person name="Bhat S."/>
            <person name="Hawkins G.M."/>
            <person name="Smith B.W."/>
            <person name="Biswas T."/>
            <person name="Hoover T.R."/>
            <person name="Saunders E."/>
            <person name="Han C.S."/>
            <person name="Tsodikov O.V."/>
            <person name="Shimkets L.J."/>
        </authorList>
    </citation>
    <scope>NUCLEOTIDE SEQUENCE [LARGE SCALE GENOMIC DNA]</scope>
    <source>
        <strain evidence="3">ATCC BAA-149 / DSM 14245 / SRS30216</strain>
    </source>
</reference>
<evidence type="ECO:0000256" key="1">
    <source>
        <dbReference type="SAM" id="Phobius"/>
    </source>
</evidence>
<dbReference type="RefSeq" id="WP_012086974.1">
    <property type="nucleotide sequence ID" value="NC_009664.2"/>
</dbReference>
<feature type="transmembrane region" description="Helical" evidence="1">
    <location>
        <begin position="124"/>
        <end position="144"/>
    </location>
</feature>
<dbReference type="AlphaFoldDB" id="A6WD78"/>
<evidence type="ECO:0000313" key="3">
    <source>
        <dbReference type="Proteomes" id="UP000001116"/>
    </source>
</evidence>
<feature type="transmembrane region" description="Helical" evidence="1">
    <location>
        <begin position="150"/>
        <end position="170"/>
    </location>
</feature>